<evidence type="ECO:0000256" key="1">
    <source>
        <dbReference type="SAM" id="Phobius"/>
    </source>
</evidence>
<evidence type="ECO:0000313" key="2">
    <source>
        <dbReference type="EMBL" id="MBL0405071.1"/>
    </source>
</evidence>
<proteinExistence type="predicted"/>
<name>A0A936Z905_9HYPH</name>
<accession>A0A936Z905</accession>
<feature type="transmembrane region" description="Helical" evidence="1">
    <location>
        <begin position="102"/>
        <end position="135"/>
    </location>
</feature>
<keyword evidence="1" id="KW-0812">Transmembrane</keyword>
<dbReference type="AlphaFoldDB" id="A0A936Z905"/>
<gene>
    <name evidence="2" type="ORF">JKG68_13925</name>
</gene>
<dbReference type="EMBL" id="JAEQMY010000017">
    <property type="protein sequence ID" value="MBL0405071.1"/>
    <property type="molecule type" value="Genomic_DNA"/>
</dbReference>
<evidence type="ECO:0000313" key="3">
    <source>
        <dbReference type="Proteomes" id="UP000605848"/>
    </source>
</evidence>
<feature type="transmembrane region" description="Helical" evidence="1">
    <location>
        <begin position="12"/>
        <end position="36"/>
    </location>
</feature>
<reference evidence="2" key="1">
    <citation type="submission" date="2021-01" db="EMBL/GenBank/DDBJ databases">
        <title>Microvirga sp.</title>
        <authorList>
            <person name="Kim M.K."/>
        </authorList>
    </citation>
    <scope>NUCLEOTIDE SEQUENCE</scope>
    <source>
        <strain evidence="2">5420S-16</strain>
    </source>
</reference>
<keyword evidence="3" id="KW-1185">Reference proteome</keyword>
<dbReference type="Proteomes" id="UP000605848">
    <property type="component" value="Unassembled WGS sequence"/>
</dbReference>
<feature type="transmembrane region" description="Helical" evidence="1">
    <location>
        <begin position="185"/>
        <end position="209"/>
    </location>
</feature>
<keyword evidence="1" id="KW-1133">Transmembrane helix</keyword>
<organism evidence="2 3">
    <name type="scientific">Microvirga aerilata</name>
    <dbReference type="NCBI Taxonomy" id="670292"/>
    <lineage>
        <taxon>Bacteria</taxon>
        <taxon>Pseudomonadati</taxon>
        <taxon>Pseudomonadota</taxon>
        <taxon>Alphaproteobacteria</taxon>
        <taxon>Hyphomicrobiales</taxon>
        <taxon>Methylobacteriaceae</taxon>
        <taxon>Microvirga</taxon>
    </lineage>
</organism>
<comment type="caution">
    <text evidence="2">The sequence shown here is derived from an EMBL/GenBank/DDBJ whole genome shotgun (WGS) entry which is preliminary data.</text>
</comment>
<dbReference type="RefSeq" id="WP_202060396.1">
    <property type="nucleotide sequence ID" value="NZ_JAEQMY010000017.1"/>
</dbReference>
<sequence>MKFKDKTESRLIFAVMLGIFCFSFMFNNLHVVTHYIPLDSYSLATFIRPTILDKQYGFLYPLVDERGQFYLSQFGLHGRIYQFLYSALPLEPDRLTISLQRGAGFMFCVLLAGLLLHLRPVFGTIPVLISAVLLSLSPRLIQYANDIYWLGALALLPMFLVAALYDPSGMSKKGRILPWALLLASYVKFLCGYEFVSTIALAPIFFVLLREPTREWFSWRVIRAIMLMSAALVGGFALAMATHLIQVYFVSDINPVLYLSQQGRARSVGEAYQALVLQDIVPGRIQQIKQALVASFGFDEGAVSAFLDTIANGYWKSGATIILSYFTTTMIGTVNNPAPYYYVLPFGGGVPFVYGLLIAIILLPVAFLLRRTNASLEWLPRTGIVAILSILAPMSWYILGFGHSIIHSFVTVTLLFLPLAVLCMLFAVATVSEIVRAAYTRFQPIVSRERNSPSVMGR</sequence>
<keyword evidence="1" id="KW-0472">Membrane</keyword>
<feature type="transmembrane region" description="Helical" evidence="1">
    <location>
        <begin position="221"/>
        <end position="249"/>
    </location>
</feature>
<feature type="transmembrane region" description="Helical" evidence="1">
    <location>
        <begin position="340"/>
        <end position="366"/>
    </location>
</feature>
<protein>
    <submittedName>
        <fullName evidence="2">Uncharacterized protein</fullName>
    </submittedName>
</protein>
<feature type="transmembrane region" description="Helical" evidence="1">
    <location>
        <begin position="378"/>
        <end position="399"/>
    </location>
</feature>
<feature type="transmembrane region" description="Helical" evidence="1">
    <location>
        <begin position="147"/>
        <end position="165"/>
    </location>
</feature>
<feature type="transmembrane region" description="Helical" evidence="1">
    <location>
        <begin position="405"/>
        <end position="431"/>
    </location>
</feature>